<feature type="compositionally biased region" description="Polar residues" evidence="1">
    <location>
        <begin position="544"/>
        <end position="555"/>
    </location>
</feature>
<dbReference type="Proteomes" id="UP001627154">
    <property type="component" value="Unassembled WGS sequence"/>
</dbReference>
<feature type="compositionally biased region" description="Polar residues" evidence="1">
    <location>
        <begin position="888"/>
        <end position="900"/>
    </location>
</feature>
<protein>
    <submittedName>
        <fullName evidence="2">Uncharacterized protein</fullName>
    </submittedName>
</protein>
<feature type="compositionally biased region" description="Polar residues" evidence="1">
    <location>
        <begin position="767"/>
        <end position="776"/>
    </location>
</feature>
<evidence type="ECO:0000256" key="1">
    <source>
        <dbReference type="SAM" id="MobiDB-lite"/>
    </source>
</evidence>
<feature type="compositionally biased region" description="Basic and acidic residues" evidence="1">
    <location>
        <begin position="851"/>
        <end position="866"/>
    </location>
</feature>
<proteinExistence type="predicted"/>
<feature type="compositionally biased region" description="Polar residues" evidence="1">
    <location>
        <begin position="816"/>
        <end position="833"/>
    </location>
</feature>
<feature type="compositionally biased region" description="Polar residues" evidence="1">
    <location>
        <begin position="197"/>
        <end position="206"/>
    </location>
</feature>
<organism evidence="2 3">
    <name type="scientific">Trichogramma kaykai</name>
    <dbReference type="NCBI Taxonomy" id="54128"/>
    <lineage>
        <taxon>Eukaryota</taxon>
        <taxon>Metazoa</taxon>
        <taxon>Ecdysozoa</taxon>
        <taxon>Arthropoda</taxon>
        <taxon>Hexapoda</taxon>
        <taxon>Insecta</taxon>
        <taxon>Pterygota</taxon>
        <taxon>Neoptera</taxon>
        <taxon>Endopterygota</taxon>
        <taxon>Hymenoptera</taxon>
        <taxon>Apocrita</taxon>
        <taxon>Proctotrupomorpha</taxon>
        <taxon>Chalcidoidea</taxon>
        <taxon>Trichogrammatidae</taxon>
        <taxon>Trichogramma</taxon>
    </lineage>
</organism>
<name>A0ABD2VTW6_9HYME</name>
<feature type="compositionally biased region" description="Basic residues" evidence="1">
    <location>
        <begin position="177"/>
        <end position="194"/>
    </location>
</feature>
<feature type="region of interest" description="Disordered" evidence="1">
    <location>
        <begin position="399"/>
        <end position="435"/>
    </location>
</feature>
<dbReference type="EMBL" id="JBJJXI010000177">
    <property type="protein sequence ID" value="KAL3384160.1"/>
    <property type="molecule type" value="Genomic_DNA"/>
</dbReference>
<feature type="compositionally biased region" description="Polar residues" evidence="1">
    <location>
        <begin position="452"/>
        <end position="465"/>
    </location>
</feature>
<feature type="compositionally biased region" description="Polar residues" evidence="1">
    <location>
        <begin position="940"/>
        <end position="959"/>
    </location>
</feature>
<reference evidence="2 3" key="1">
    <citation type="journal article" date="2024" name="bioRxiv">
        <title>A reference genome for Trichogramma kaykai: A tiny desert-dwelling parasitoid wasp with competing sex-ratio distorters.</title>
        <authorList>
            <person name="Culotta J."/>
            <person name="Lindsey A.R."/>
        </authorList>
    </citation>
    <scope>NUCLEOTIDE SEQUENCE [LARGE SCALE GENOMIC DNA]</scope>
    <source>
        <strain evidence="2 3">KSX58</strain>
    </source>
</reference>
<feature type="region of interest" description="Disordered" evidence="1">
    <location>
        <begin position="452"/>
        <end position="504"/>
    </location>
</feature>
<evidence type="ECO:0000313" key="2">
    <source>
        <dbReference type="EMBL" id="KAL3384160.1"/>
    </source>
</evidence>
<dbReference type="AlphaFoldDB" id="A0ABD2VTW6"/>
<feature type="compositionally biased region" description="Polar residues" evidence="1">
    <location>
        <begin position="408"/>
        <end position="435"/>
    </location>
</feature>
<feature type="compositionally biased region" description="Polar residues" evidence="1">
    <location>
        <begin position="787"/>
        <end position="797"/>
    </location>
</feature>
<comment type="caution">
    <text evidence="2">The sequence shown here is derived from an EMBL/GenBank/DDBJ whole genome shotgun (WGS) entry which is preliminary data.</text>
</comment>
<feature type="region of interest" description="Disordered" evidence="1">
    <location>
        <begin position="761"/>
        <end position="867"/>
    </location>
</feature>
<feature type="region of interest" description="Disordered" evidence="1">
    <location>
        <begin position="128"/>
        <end position="149"/>
    </location>
</feature>
<keyword evidence="3" id="KW-1185">Reference proteome</keyword>
<feature type="compositionally biased region" description="Polar residues" evidence="1">
    <location>
        <begin position="646"/>
        <end position="655"/>
    </location>
</feature>
<feature type="region of interest" description="Disordered" evidence="1">
    <location>
        <begin position="164"/>
        <end position="206"/>
    </location>
</feature>
<feature type="region of interest" description="Disordered" evidence="1">
    <location>
        <begin position="882"/>
        <end position="918"/>
    </location>
</feature>
<accession>A0ABD2VTW6</accession>
<feature type="region of interest" description="Disordered" evidence="1">
    <location>
        <begin position="689"/>
        <end position="749"/>
    </location>
</feature>
<feature type="region of interest" description="Disordered" evidence="1">
    <location>
        <begin position="931"/>
        <end position="968"/>
    </location>
</feature>
<sequence>MKVNIVVLFIVTTFYDGQFHFYQGAANAHLGLISGLNGNAGLSVTADLSKPRKILGGIFSHIGNKLSSGSGIQASANFGLGSGGSGNNDYGFRREYQNSMPNEYQWRPDNSSYSGSGDLRADLTQTHQVGNYPRGPETQYQPPSPNEHQWSKEIAYPSSIDFNIDRTHSHQTGNYPHGHRREQQRSPSHKHHRNRENPYSITGNFDTDLTLTHSTRDHNRVSGHRRYPHLSDLTLPVIILSDVHSAKDKTKPDEIEGIVNQIEQTGNELMKAGEITASAYNNYSRGFKKEDQNTLPKEQRKNYENFSPAKFNVDLTHSHKMDNHDKPNGNLDHRHHFKLPDLPELSSPKMSVLTSGRAYFSKDEMKQAEIEPPKRTGGRILGEYVSQMGHELRKAGILKPIADDDYSNNRTNENQRPQWNKNQQNPENVDSSSNYLGADLKADLSLYRTIGTVNGNDRNSETSKNLKLPDLPDQSIPKMSILTSSRTDTSQDKVDYDDKESTKKASGTFLGGIVSRIGNKLRGAGGEQAPSDGNISYDHRKHNQQNPGNFDSGSSHLKADLEADLALSRPIGNINGNNRNLDTRQDLKLLDLPDLSSSGMPVLTSSGAKNSRDQTNYDENETTKKSSGTFLGGIVSRIGNKLRGSNADQASTGTNIPPDRRKDNQRNIENFDSGSRNFKADLKADLTLSRPIDNTNENDGNSKTRQDLNFPDLTDLPNPKMPASTSSRASTSQDKTDFDDNESTQKASGTFLGGIVSRIGNKLRGSSGDQASTGTYISPDHSKDNQRNPGNDDSGSSHLKADLEADLTLSRPIGNVNENNRNSDTRQNLNTPDLTDLSYPRMPASTSSRVDTSRDKTDYDENESTKKASGTFLGGIVSRIGNKLRGSSGDQASTDGNISNDRSKDNLRDLGNVDSGSSHLKADLEADLTLSRARNKAHRNNVSASSRADTSEDSTNPNESEAPRKTSGRFLGGIVNRIGNKLSGAGGIHASASLTIGAGSEESENSRSTHDEPQHKLHISKVFNAFI</sequence>
<feature type="region of interest" description="Disordered" evidence="1">
    <location>
        <begin position="521"/>
        <end position="556"/>
    </location>
</feature>
<feature type="compositionally biased region" description="Basic and acidic residues" evidence="1">
    <location>
        <begin position="489"/>
        <end position="503"/>
    </location>
</feature>
<gene>
    <name evidence="2" type="ORF">TKK_019960</name>
</gene>
<evidence type="ECO:0000313" key="3">
    <source>
        <dbReference type="Proteomes" id="UP001627154"/>
    </source>
</evidence>
<feature type="region of interest" description="Disordered" evidence="1">
    <location>
        <begin position="592"/>
        <end position="676"/>
    </location>
</feature>
<feature type="compositionally biased region" description="Polar residues" evidence="1">
    <location>
        <begin position="667"/>
        <end position="676"/>
    </location>
</feature>
<feature type="compositionally biased region" description="Polar residues" evidence="1">
    <location>
        <begin position="723"/>
        <end position="733"/>
    </location>
</feature>